<dbReference type="EMBL" id="HBNR01069954">
    <property type="protein sequence ID" value="CAE4644247.1"/>
    <property type="molecule type" value="Transcribed_RNA"/>
</dbReference>
<dbReference type="CDD" id="cd06558">
    <property type="entry name" value="crotonase-like"/>
    <property type="match status" value="1"/>
</dbReference>
<dbReference type="InterPro" id="IPR029045">
    <property type="entry name" value="ClpP/crotonase-like_dom_sf"/>
</dbReference>
<sequence length="405" mass="43509">MADWDPFAIEEAPAAAEAEAAPAADTGDNGPSIVRIRKEEIEEVVQRVVEKAMTQEPWDALPNSKPDLSWHTHTCGIADWQHHDVRVEAGTGIVYVIFNRPNENNSMQDTLSAGINDVIFALHERPDIRVAVFTGEGRMYCAGGDPKGWQAAAAAAQAGGAYTGDGTVGVRIPLKPATEEVNIALHFLGVRALKAGAFPDGNVNIGRLQAAKSWHTWAMLPQFTICLANGSAMGGGVGCVCSCDYVISVKRAYFVLSEVKIGVIPATISPYVIAKIGVSNAKRFFCAAENLIAARAKDYGIVNEVVENMKEGHERIQEWCKMISECGPRAVQACKEMVISLAGMPLGDILTYYTCALQAQSFATDEAQEGVKCEAAGSLPPWQSEPIGFAEWPTVGVTEGKKKKN</sequence>
<evidence type="ECO:0008006" key="3">
    <source>
        <dbReference type="Google" id="ProtNLM"/>
    </source>
</evidence>
<dbReference type="InterPro" id="IPR051683">
    <property type="entry name" value="Enoyl-CoA_Hydratase/Isomerase"/>
</dbReference>
<organism evidence="2">
    <name type="scientific">Alexandrium monilatum</name>
    <dbReference type="NCBI Taxonomy" id="311494"/>
    <lineage>
        <taxon>Eukaryota</taxon>
        <taxon>Sar</taxon>
        <taxon>Alveolata</taxon>
        <taxon>Dinophyceae</taxon>
        <taxon>Gonyaulacales</taxon>
        <taxon>Pyrocystaceae</taxon>
        <taxon>Alexandrium</taxon>
    </lineage>
</organism>
<comment type="similarity">
    <text evidence="1">Belongs to the enoyl-CoA hydratase/isomerase family.</text>
</comment>
<reference evidence="2" key="1">
    <citation type="submission" date="2021-01" db="EMBL/GenBank/DDBJ databases">
        <authorList>
            <person name="Corre E."/>
            <person name="Pelletier E."/>
            <person name="Niang G."/>
            <person name="Scheremetjew M."/>
            <person name="Finn R."/>
            <person name="Kale V."/>
            <person name="Holt S."/>
            <person name="Cochrane G."/>
            <person name="Meng A."/>
            <person name="Brown T."/>
            <person name="Cohen L."/>
        </authorList>
    </citation>
    <scope>NUCLEOTIDE SEQUENCE</scope>
    <source>
        <strain evidence="2">CCMP3105</strain>
    </source>
</reference>
<dbReference type="InterPro" id="IPR001753">
    <property type="entry name" value="Enoyl-CoA_hydra/iso"/>
</dbReference>
<gene>
    <name evidence="2" type="ORF">AMON00008_LOCUS49571</name>
</gene>
<dbReference type="PANTHER" id="PTHR42964">
    <property type="entry name" value="ENOYL-COA HYDRATASE"/>
    <property type="match status" value="1"/>
</dbReference>
<evidence type="ECO:0000313" key="2">
    <source>
        <dbReference type="EMBL" id="CAE4644247.1"/>
    </source>
</evidence>
<dbReference type="AlphaFoldDB" id="A0A7S4VQQ3"/>
<dbReference type="Pfam" id="PF00378">
    <property type="entry name" value="ECH_1"/>
    <property type="match status" value="2"/>
</dbReference>
<proteinExistence type="inferred from homology"/>
<dbReference type="PANTHER" id="PTHR42964:SF1">
    <property type="entry name" value="POLYKETIDE BIOSYNTHESIS ENOYL-COA HYDRATASE PKSH-RELATED"/>
    <property type="match status" value="1"/>
</dbReference>
<protein>
    <recommendedName>
        <fullName evidence="3">3-hydroxyisobutyryl-coenzyme A hydrolase</fullName>
    </recommendedName>
</protein>
<name>A0A7S4VQQ3_9DINO</name>
<dbReference type="SUPFAM" id="SSF52096">
    <property type="entry name" value="ClpP/crotonase"/>
    <property type="match status" value="1"/>
</dbReference>
<evidence type="ECO:0000256" key="1">
    <source>
        <dbReference type="ARBA" id="ARBA00005254"/>
    </source>
</evidence>
<dbReference type="Gene3D" id="3.90.226.10">
    <property type="entry name" value="2-enoyl-CoA Hydratase, Chain A, domain 1"/>
    <property type="match status" value="1"/>
</dbReference>
<accession>A0A7S4VQQ3</accession>